<accession>K2SYU4</accession>
<dbReference type="EMBL" id="AHHD01000035">
    <property type="protein sequence ID" value="EKG21790.1"/>
    <property type="molecule type" value="Genomic_DNA"/>
</dbReference>
<dbReference type="VEuPathDB" id="FungiDB:MPH_00709"/>
<reference evidence="1 2" key="1">
    <citation type="journal article" date="2012" name="BMC Genomics">
        <title>Tools to kill: Genome of one of the most destructive plant pathogenic fungi Macrophomina phaseolina.</title>
        <authorList>
            <person name="Islam M.S."/>
            <person name="Haque M.S."/>
            <person name="Islam M.M."/>
            <person name="Emdad E.M."/>
            <person name="Halim A."/>
            <person name="Hossen Q.M.M."/>
            <person name="Hossain M.Z."/>
            <person name="Ahmed B."/>
            <person name="Rahim S."/>
            <person name="Rahman M.S."/>
            <person name="Alam M.M."/>
            <person name="Hou S."/>
            <person name="Wan X."/>
            <person name="Saito J.A."/>
            <person name="Alam M."/>
        </authorList>
    </citation>
    <scope>NUCLEOTIDE SEQUENCE [LARGE SCALE GENOMIC DNA]</scope>
    <source>
        <strain evidence="1 2">MS6</strain>
    </source>
</reference>
<dbReference type="InParanoid" id="K2SYU4"/>
<dbReference type="Proteomes" id="UP000007129">
    <property type="component" value="Unassembled WGS sequence"/>
</dbReference>
<dbReference type="HOGENOM" id="CLU_1740877_0_0_1"/>
<protein>
    <submittedName>
        <fullName evidence="1">Uncharacterized protein</fullName>
    </submittedName>
</protein>
<name>K2SYU4_MACPH</name>
<evidence type="ECO:0000313" key="2">
    <source>
        <dbReference type="Proteomes" id="UP000007129"/>
    </source>
</evidence>
<proteinExistence type="predicted"/>
<sequence>MNSIYRPRSSFSICSWEHVSYCSLDHLASHQRQQDTLLSRIRGLPCYQGYTCNCVRSRREPCLVWGGADSRTNALRDVLVDQQCKKLRLKVGRGTYTVEARRRAKDRIIADPHKSGMPEERTERRCVPAFQEFSPLSPETRRNPETLGER</sequence>
<dbReference type="AlphaFoldDB" id="K2SYU4"/>
<evidence type="ECO:0000313" key="1">
    <source>
        <dbReference type="EMBL" id="EKG21790.1"/>
    </source>
</evidence>
<gene>
    <name evidence="1" type="ORF">MPH_00709</name>
</gene>
<organism evidence="1 2">
    <name type="scientific">Macrophomina phaseolina (strain MS6)</name>
    <name type="common">Charcoal rot fungus</name>
    <dbReference type="NCBI Taxonomy" id="1126212"/>
    <lineage>
        <taxon>Eukaryota</taxon>
        <taxon>Fungi</taxon>
        <taxon>Dikarya</taxon>
        <taxon>Ascomycota</taxon>
        <taxon>Pezizomycotina</taxon>
        <taxon>Dothideomycetes</taxon>
        <taxon>Dothideomycetes incertae sedis</taxon>
        <taxon>Botryosphaeriales</taxon>
        <taxon>Botryosphaeriaceae</taxon>
        <taxon>Macrophomina</taxon>
    </lineage>
</organism>
<comment type="caution">
    <text evidence="1">The sequence shown here is derived from an EMBL/GenBank/DDBJ whole genome shotgun (WGS) entry which is preliminary data.</text>
</comment>